<dbReference type="SUPFAM" id="SSF56112">
    <property type="entry name" value="Protein kinase-like (PK-like)"/>
    <property type="match status" value="1"/>
</dbReference>
<dbReference type="InterPro" id="IPR000719">
    <property type="entry name" value="Prot_kinase_dom"/>
</dbReference>
<protein>
    <submittedName>
        <fullName evidence="2">Protein kinase subdomain-containing protein</fullName>
    </submittedName>
</protein>
<reference evidence="2 3" key="1">
    <citation type="journal article" date="2018" name="PLoS Pathog.">
        <title>Evolution of structural diversity of trichothecenes, a family of toxins produced by plant pathogenic and entomopathogenic fungi.</title>
        <authorList>
            <person name="Proctor R.H."/>
            <person name="McCormick S.P."/>
            <person name="Kim H.S."/>
            <person name="Cardoza R.E."/>
            <person name="Stanley A.M."/>
            <person name="Lindo L."/>
            <person name="Kelly A."/>
            <person name="Brown D.W."/>
            <person name="Lee T."/>
            <person name="Vaughan M.M."/>
            <person name="Alexander N.J."/>
            <person name="Busman M."/>
            <person name="Gutierrez S."/>
        </authorList>
    </citation>
    <scope>NUCLEOTIDE SEQUENCE [LARGE SCALE GENOMIC DNA]</scope>
    <source>
        <strain evidence="2 3">NRRL 13405</strain>
    </source>
</reference>
<dbReference type="STRING" id="2594813.A0A395N1D0"/>
<dbReference type="EMBL" id="PXXK01000034">
    <property type="protein sequence ID" value="RFN53928.1"/>
    <property type="molecule type" value="Genomic_DNA"/>
</dbReference>
<dbReference type="InterPro" id="IPR011009">
    <property type="entry name" value="Kinase-like_dom_sf"/>
</dbReference>
<feature type="domain" description="Protein kinase" evidence="1">
    <location>
        <begin position="161"/>
        <end position="341"/>
    </location>
</feature>
<keyword evidence="2" id="KW-0418">Kinase</keyword>
<dbReference type="PROSITE" id="PS50011">
    <property type="entry name" value="PROTEIN_KINASE_DOM"/>
    <property type="match status" value="1"/>
</dbReference>
<accession>A0A395N1D0</accession>
<keyword evidence="3" id="KW-1185">Reference proteome</keyword>
<keyword evidence="2" id="KW-0808">Transferase</keyword>
<dbReference type="Proteomes" id="UP000265631">
    <property type="component" value="Unassembled WGS sequence"/>
</dbReference>
<dbReference type="GO" id="GO:0005524">
    <property type="term" value="F:ATP binding"/>
    <property type="evidence" value="ECO:0007669"/>
    <property type="project" value="InterPro"/>
</dbReference>
<comment type="caution">
    <text evidence="2">The sequence shown here is derived from an EMBL/GenBank/DDBJ whole genome shotgun (WGS) entry which is preliminary data.</text>
</comment>
<dbReference type="Pfam" id="PF00069">
    <property type="entry name" value="Pkinase"/>
    <property type="match status" value="1"/>
</dbReference>
<organism evidence="2 3">
    <name type="scientific">Fusarium flagelliforme</name>
    <dbReference type="NCBI Taxonomy" id="2675880"/>
    <lineage>
        <taxon>Eukaryota</taxon>
        <taxon>Fungi</taxon>
        <taxon>Dikarya</taxon>
        <taxon>Ascomycota</taxon>
        <taxon>Pezizomycotina</taxon>
        <taxon>Sordariomycetes</taxon>
        <taxon>Hypocreomycetidae</taxon>
        <taxon>Hypocreales</taxon>
        <taxon>Nectriaceae</taxon>
        <taxon>Fusarium</taxon>
        <taxon>Fusarium incarnatum-equiseti species complex</taxon>
    </lineage>
</organism>
<gene>
    <name evidence="2" type="ORF">FIE12Z_1799</name>
</gene>
<evidence type="ECO:0000313" key="2">
    <source>
        <dbReference type="EMBL" id="RFN53928.1"/>
    </source>
</evidence>
<dbReference type="AlphaFoldDB" id="A0A395N1D0"/>
<sequence>MDVVSEDPASPPPPWSVIEFNFSSQDTDAELVVMCNYCQFTISVSADSFSQSPALKSKYMFFLKVADNFELDGYTVEDFYDWIIEPLLPKFRELPEITTTLTLQHFLFPETYTYDIQGDQESLVAVPCDRGDDVAPVFGLRLPDDSCAPWPQYDPKDIQLPEKKNSYGPPSYTPSKVLLKDGKSAFFKPMRHGDDRSFVNELDKYRSIRDAHLDESLRISRLMGLVRNETGQTFGLLLSYIDCDRRTLLCAAKPDTPSHLRQRWAEQVHDMVHQLHTAGIIWGDAKPDNVLIDYSNDAWLIDFGGGYTNDWVPKELSGSVEGDLHALQKIDEFLKSGEVSW</sequence>
<evidence type="ECO:0000259" key="1">
    <source>
        <dbReference type="PROSITE" id="PS50011"/>
    </source>
</evidence>
<proteinExistence type="predicted"/>
<dbReference type="GO" id="GO:0004672">
    <property type="term" value="F:protein kinase activity"/>
    <property type="evidence" value="ECO:0007669"/>
    <property type="project" value="InterPro"/>
</dbReference>
<dbReference type="OrthoDB" id="4062651at2759"/>
<name>A0A395N1D0_9HYPO</name>
<dbReference type="Gene3D" id="1.10.510.10">
    <property type="entry name" value="Transferase(Phosphotransferase) domain 1"/>
    <property type="match status" value="1"/>
</dbReference>
<evidence type="ECO:0000313" key="3">
    <source>
        <dbReference type="Proteomes" id="UP000265631"/>
    </source>
</evidence>